<dbReference type="EMBL" id="JBHULR010000003">
    <property type="protein sequence ID" value="MFD2547691.1"/>
    <property type="molecule type" value="Genomic_DNA"/>
</dbReference>
<feature type="domain" description="PIN like" evidence="2">
    <location>
        <begin position="42"/>
        <end position="270"/>
    </location>
</feature>
<evidence type="ECO:0000313" key="4">
    <source>
        <dbReference type="Proteomes" id="UP001597545"/>
    </source>
</evidence>
<organism evidence="3 4">
    <name type="scientific">Sphingobacterium suaedae</name>
    <dbReference type="NCBI Taxonomy" id="1686402"/>
    <lineage>
        <taxon>Bacteria</taxon>
        <taxon>Pseudomonadati</taxon>
        <taxon>Bacteroidota</taxon>
        <taxon>Sphingobacteriia</taxon>
        <taxon>Sphingobacteriales</taxon>
        <taxon>Sphingobacteriaceae</taxon>
        <taxon>Sphingobacterium</taxon>
    </lineage>
</organism>
<protein>
    <submittedName>
        <fullName evidence="3">PIN-like domain-containing protein</fullName>
    </submittedName>
</protein>
<feature type="coiled-coil region" evidence="1">
    <location>
        <begin position="133"/>
        <end position="160"/>
    </location>
</feature>
<gene>
    <name evidence="3" type="ORF">ACFSR5_08550</name>
</gene>
<evidence type="ECO:0000259" key="2">
    <source>
        <dbReference type="Pfam" id="PF18476"/>
    </source>
</evidence>
<sequence>MFDEKNFYLKKEKYDVLTYNTCAKKYVSGFQNAIELKGKYPIFLDTNVLLRYYSISFTARKKLFDFLMNVSKRIFITGQVQKEFLRNREEVISQYFKQVSEKIPSDFNTDIVNKMQNFIDQHKTVLKDYPYMEEGLNTHKKHLEDLLSKLNEETEERRKKYNSLVWNDDFLNLIETFSLLPELEPDKVKSLHSSFDQLRKKTESANLETLLNKPGEVFPGLCDIKKKPDDPYGDYIIYHEIMAYLKDHNTDAVFLTFDTTKGDWMSRSKTPHMHYVYNMYLNTNQILYIVDADRTLEQLINVDLESLIEIKPIKNPQLLKDQIVIIMRTHEIFNGLSVVDLNDRDLESLSKAGIKDPRYIINVLNLCLSSVEEIKQQFLSATSSTRGMLLICLRCVNNILLNEYIDSISSALKPIRTRRYKKLRNLIIH</sequence>
<accession>A0ABW5KFB3</accession>
<keyword evidence="4" id="KW-1185">Reference proteome</keyword>
<keyword evidence="1" id="KW-0175">Coiled coil</keyword>
<dbReference type="Proteomes" id="UP001597545">
    <property type="component" value="Unassembled WGS sequence"/>
</dbReference>
<dbReference type="InterPro" id="IPR041578">
    <property type="entry name" value="PIN_8"/>
</dbReference>
<evidence type="ECO:0000313" key="3">
    <source>
        <dbReference type="EMBL" id="MFD2547691.1"/>
    </source>
</evidence>
<name>A0ABW5KFB3_9SPHI</name>
<comment type="caution">
    <text evidence="3">The sequence shown here is derived from an EMBL/GenBank/DDBJ whole genome shotgun (WGS) entry which is preliminary data.</text>
</comment>
<proteinExistence type="predicted"/>
<dbReference type="Pfam" id="PF18476">
    <property type="entry name" value="PIN_8"/>
    <property type="match status" value="1"/>
</dbReference>
<reference evidence="4" key="1">
    <citation type="journal article" date="2019" name="Int. J. Syst. Evol. Microbiol.">
        <title>The Global Catalogue of Microorganisms (GCM) 10K type strain sequencing project: providing services to taxonomists for standard genome sequencing and annotation.</title>
        <authorList>
            <consortium name="The Broad Institute Genomics Platform"/>
            <consortium name="The Broad Institute Genome Sequencing Center for Infectious Disease"/>
            <person name="Wu L."/>
            <person name="Ma J."/>
        </authorList>
    </citation>
    <scope>NUCLEOTIDE SEQUENCE [LARGE SCALE GENOMIC DNA]</scope>
    <source>
        <strain evidence="4">KCTC 42662</strain>
    </source>
</reference>
<evidence type="ECO:0000256" key="1">
    <source>
        <dbReference type="SAM" id="Coils"/>
    </source>
</evidence>
<dbReference type="RefSeq" id="WP_380902687.1">
    <property type="nucleotide sequence ID" value="NZ_JBHUEG010000007.1"/>
</dbReference>